<dbReference type="Pfam" id="PF22693">
    <property type="entry name" value="MACPF_1"/>
    <property type="match status" value="1"/>
</dbReference>
<evidence type="ECO:0000259" key="2">
    <source>
        <dbReference type="Pfam" id="PF24209"/>
    </source>
</evidence>
<organism evidence="3 4">
    <name type="scientific">Rhizophagus clarus</name>
    <dbReference type="NCBI Taxonomy" id="94130"/>
    <lineage>
        <taxon>Eukaryota</taxon>
        <taxon>Fungi</taxon>
        <taxon>Fungi incertae sedis</taxon>
        <taxon>Mucoromycota</taxon>
        <taxon>Glomeromycotina</taxon>
        <taxon>Glomeromycetes</taxon>
        <taxon>Glomerales</taxon>
        <taxon>Glomeraceae</taxon>
        <taxon>Rhizophagus</taxon>
    </lineage>
</organism>
<evidence type="ECO:0000313" key="3">
    <source>
        <dbReference type="EMBL" id="GES80265.1"/>
    </source>
</evidence>
<dbReference type="Proteomes" id="UP000615446">
    <property type="component" value="Unassembled WGS sequence"/>
</dbReference>
<evidence type="ECO:0008006" key="5">
    <source>
        <dbReference type="Google" id="ProtNLM"/>
    </source>
</evidence>
<evidence type="ECO:0000259" key="1">
    <source>
        <dbReference type="Pfam" id="PF22693"/>
    </source>
</evidence>
<feature type="domain" description="MACPF-like" evidence="1">
    <location>
        <begin position="186"/>
        <end position="338"/>
    </location>
</feature>
<dbReference type="Pfam" id="PF24209">
    <property type="entry name" value="DUF7431"/>
    <property type="match status" value="1"/>
</dbReference>
<dbReference type="InterPro" id="IPR054586">
    <property type="entry name" value="MACPF_1_fungal"/>
</dbReference>
<sequence length="1301" mass="150632">MTTIFIKIIGKQAPVLKHYLVLKDSLSNIRIELEKCNAIDETLSFSKKSYENEFIEIVHGHEENFLLNDIIDKIDSCYYLYLVRNSIPSWNYLNEKRKLDYGRIMSFDGNKKASNRAFKLKDCEFKLMSIEGYKKGQHEFKSEEDWMMKKNLFFGIDINVQNFKGFGLPIVKTKEKFKDEINSTYNYTEIGKATLKLSKENLELTDEFKNDVEHAIVSKKPRQFFEIIEKYGQFLPTEIILGGRIYSFEKPTNKSEGSVGVSIGTSNVKIGGNSGKSSKKLNFHSSDHIGILGGKCPVDEKFDEKTWIESLEDYQTWDCIEFKNPVSIFKLLPDDLYKEAFKSIGKRILYTATEETTYHTIVPGMPRIFAFNMPSNILKIIQNKEADCNIFATVANMTKPKGDNANMTKSKGDIFTCQVLYLPNKEPRLIIHCIQKKFKNRVCKLKIKWMVIGYCTDFNFVLSDFNVQFKILKSEFRFNNQTTTIRKLYHYEHNPLAKMEVPFCLGIPVLTKLDSSNDSLVIGHHFFNAEEENKIGVYIFSYCVKNNCYVNLPDFTFYTLIISNYNNHNAFGIIPFEYSIMKKPHINFNDDIPEFISLYSTQQSNCGPILLQQEGMKVKIKAIDCECKCSFKDEPLVISKDSVKCAYIRLTSLSQDPEKFISYKQDENLSHSLLLDRYKITSTSKITFTENNSKWNISPYDGQPLVYTNINDSSDTYIDFPIVEITYKDDITLKSFRIYSNGDEFFAKQILIGGKLFIKEFSSATQAQVDILKFYLFHAYNSAKYSLNIQFGNLFTLNILPKMETLDGEKLNIHEKLINWMTNLYKMSVLDNDNLTLITSKDDTRRPGVTSFKEKLSLKDWVGNAAYDNLISWAIDFHLFRGLITNQNHEIKISKKTAVDIIKIPMVKSSNKSNLKMIRPLTKLEVDLISNNIFSINDLSSFPFIKNDDEHNSKPTKEFEHDIEKAVNNMRPLEDLQRVFNEYGHLFPQRIILGKSLKAILPDSHSHNTFDDINDVNKILETLNSNRISHLITQKGKNVEKENLSYWIKNASDNLEIIEFDKIISLYNILGERQQKSINDILNKFNDFQNSRIIMTGITDLKDLEYLKDALKDEFKNNTRLEAIYVNFGLYDINGFYAIIEKLKEISIDITKCYISWVIVGIPSQLSVFSPNNREFQVECIKEPIKLQPNQSANYNIKTKSPLFEGYTIFAHTYHSSTNEPKTIIKLVKWSHNFIKLQISQYDLNDDSTATEEEINIDLRVCIPLTSYKSLRVDINKESECFLIGYVLTKENFDENFEQTS</sequence>
<accession>A0A8H3L6W9</accession>
<proteinExistence type="predicted"/>
<dbReference type="InterPro" id="IPR055854">
    <property type="entry name" value="DUF7431"/>
</dbReference>
<name>A0A8H3L6W9_9GLOM</name>
<gene>
    <name evidence="3" type="ORF">RCL2_000755300</name>
</gene>
<dbReference type="EMBL" id="BLAL01000048">
    <property type="protein sequence ID" value="GES80265.1"/>
    <property type="molecule type" value="Genomic_DNA"/>
</dbReference>
<evidence type="ECO:0000313" key="4">
    <source>
        <dbReference type="Proteomes" id="UP000615446"/>
    </source>
</evidence>
<feature type="domain" description="DUF7431" evidence="2">
    <location>
        <begin position="348"/>
        <end position="628"/>
    </location>
</feature>
<reference evidence="3" key="1">
    <citation type="submission" date="2019-10" db="EMBL/GenBank/DDBJ databases">
        <title>Conservation and host-specific expression of non-tandemly repeated heterogenous ribosome RNA gene in arbuscular mycorrhizal fungi.</title>
        <authorList>
            <person name="Maeda T."/>
            <person name="Kobayashi Y."/>
            <person name="Nakagawa T."/>
            <person name="Ezawa T."/>
            <person name="Yamaguchi K."/>
            <person name="Bino T."/>
            <person name="Nishimoto Y."/>
            <person name="Shigenobu S."/>
            <person name="Kawaguchi M."/>
        </authorList>
    </citation>
    <scope>NUCLEOTIDE SEQUENCE</scope>
    <source>
        <strain evidence="3">HR1</strain>
    </source>
</reference>
<comment type="caution">
    <text evidence="3">The sequence shown here is derived from an EMBL/GenBank/DDBJ whole genome shotgun (WGS) entry which is preliminary data.</text>
</comment>
<dbReference type="OrthoDB" id="2315032at2759"/>
<protein>
    <recommendedName>
        <fullName evidence="5">MACPF domain-containing protein</fullName>
    </recommendedName>
</protein>